<evidence type="ECO:0000256" key="1">
    <source>
        <dbReference type="ARBA" id="ARBA00004173"/>
    </source>
</evidence>
<evidence type="ECO:0000256" key="8">
    <source>
        <dbReference type="ARBA" id="ARBA00023049"/>
    </source>
</evidence>
<comment type="cofactor">
    <cofactor evidence="10">
        <name>Zn(2+)</name>
        <dbReference type="ChEBI" id="CHEBI:29105"/>
    </cofactor>
    <text evidence="10">Binds 1 zinc ion.</text>
</comment>
<comment type="caution">
    <text evidence="12">The sequence shown here is derived from an EMBL/GenBank/DDBJ whole genome shotgun (WGS) entry which is preliminary data.</text>
</comment>
<dbReference type="InterPro" id="IPR001567">
    <property type="entry name" value="Pept_M3A_M3B_dom"/>
</dbReference>
<dbReference type="InterPro" id="IPR033851">
    <property type="entry name" value="M3A_MIP"/>
</dbReference>
<feature type="domain" description="Peptidase M3A/M3B catalytic" evidence="11">
    <location>
        <begin position="218"/>
        <end position="667"/>
    </location>
</feature>
<evidence type="ECO:0000313" key="13">
    <source>
        <dbReference type="Proteomes" id="UP001432322"/>
    </source>
</evidence>
<dbReference type="InterPro" id="IPR045090">
    <property type="entry name" value="Pept_M3A_M3B"/>
</dbReference>
<evidence type="ECO:0000313" key="12">
    <source>
        <dbReference type="EMBL" id="GMT33132.1"/>
    </source>
</evidence>
<dbReference type="SUPFAM" id="SSF55486">
    <property type="entry name" value="Metalloproteases ('zincins'), catalytic domain"/>
    <property type="match status" value="1"/>
</dbReference>
<evidence type="ECO:0000256" key="2">
    <source>
        <dbReference type="ARBA" id="ARBA00006040"/>
    </source>
</evidence>
<dbReference type="Pfam" id="PF01432">
    <property type="entry name" value="Peptidase_M3"/>
    <property type="match status" value="1"/>
</dbReference>
<dbReference type="FunFam" id="1.10.1370.10:FF:000030">
    <property type="entry name" value="Uncharacterized protein"/>
    <property type="match status" value="1"/>
</dbReference>
<gene>
    <name evidence="12" type="ORF">PFISCL1PPCAC_24429</name>
</gene>
<dbReference type="InterPro" id="IPR024077">
    <property type="entry name" value="Neurolysin/TOP_dom2"/>
</dbReference>
<name>A0AAV5WTQ1_9BILA</name>
<dbReference type="Gene3D" id="1.10.1370.10">
    <property type="entry name" value="Neurolysin, domain 3"/>
    <property type="match status" value="1"/>
</dbReference>
<dbReference type="GO" id="GO:0006518">
    <property type="term" value="P:peptide metabolic process"/>
    <property type="evidence" value="ECO:0007669"/>
    <property type="project" value="TreeGrafter"/>
</dbReference>
<evidence type="ECO:0000259" key="11">
    <source>
        <dbReference type="Pfam" id="PF01432"/>
    </source>
</evidence>
<dbReference type="InterPro" id="IPR024079">
    <property type="entry name" value="MetalloPept_cat_dom_sf"/>
</dbReference>
<keyword evidence="9" id="KW-0496">Mitochondrion</keyword>
<evidence type="ECO:0000256" key="5">
    <source>
        <dbReference type="ARBA" id="ARBA00022801"/>
    </source>
</evidence>
<dbReference type="GO" id="GO:0005739">
    <property type="term" value="C:mitochondrion"/>
    <property type="evidence" value="ECO:0007669"/>
    <property type="project" value="UniProtKB-SubCell"/>
</dbReference>
<evidence type="ECO:0000256" key="7">
    <source>
        <dbReference type="ARBA" id="ARBA00022946"/>
    </source>
</evidence>
<evidence type="ECO:0000256" key="3">
    <source>
        <dbReference type="ARBA" id="ARBA00022670"/>
    </source>
</evidence>
<reference evidence="12" key="1">
    <citation type="submission" date="2023-10" db="EMBL/GenBank/DDBJ databases">
        <title>Genome assembly of Pristionchus species.</title>
        <authorList>
            <person name="Yoshida K."/>
            <person name="Sommer R.J."/>
        </authorList>
    </citation>
    <scope>NUCLEOTIDE SEQUENCE</scope>
    <source>
        <strain evidence="12">RS5133</strain>
    </source>
</reference>
<evidence type="ECO:0000256" key="4">
    <source>
        <dbReference type="ARBA" id="ARBA00022723"/>
    </source>
</evidence>
<organism evidence="12 13">
    <name type="scientific">Pristionchus fissidentatus</name>
    <dbReference type="NCBI Taxonomy" id="1538716"/>
    <lineage>
        <taxon>Eukaryota</taxon>
        <taxon>Metazoa</taxon>
        <taxon>Ecdysozoa</taxon>
        <taxon>Nematoda</taxon>
        <taxon>Chromadorea</taxon>
        <taxon>Rhabditida</taxon>
        <taxon>Rhabditina</taxon>
        <taxon>Diplogasteromorpha</taxon>
        <taxon>Diplogasteroidea</taxon>
        <taxon>Neodiplogasteridae</taxon>
        <taxon>Pristionchus</taxon>
    </lineage>
</organism>
<evidence type="ECO:0000256" key="9">
    <source>
        <dbReference type="ARBA" id="ARBA00023128"/>
    </source>
</evidence>
<dbReference type="CDD" id="cd06457">
    <property type="entry name" value="M3A_MIP"/>
    <property type="match status" value="1"/>
</dbReference>
<evidence type="ECO:0000256" key="6">
    <source>
        <dbReference type="ARBA" id="ARBA00022833"/>
    </source>
</evidence>
<dbReference type="PANTHER" id="PTHR11804:SF79">
    <property type="entry name" value="MITOCHONDRIAL INTERMEDIATE PEPTIDASE"/>
    <property type="match status" value="1"/>
</dbReference>
<keyword evidence="4 10" id="KW-0479">Metal-binding</keyword>
<dbReference type="AlphaFoldDB" id="A0AAV5WTQ1"/>
<keyword evidence="6 10" id="KW-0862">Zinc</keyword>
<keyword evidence="3 10" id="KW-0645">Protease</keyword>
<keyword evidence="8 10" id="KW-0482">Metalloprotease</keyword>
<dbReference type="PANTHER" id="PTHR11804">
    <property type="entry name" value="PROTEASE M3 THIMET OLIGOPEPTIDASE-RELATED"/>
    <property type="match status" value="1"/>
</dbReference>
<keyword evidence="5 10" id="KW-0378">Hydrolase</keyword>
<dbReference type="Proteomes" id="UP001432322">
    <property type="component" value="Unassembled WGS sequence"/>
</dbReference>
<keyword evidence="13" id="KW-1185">Reference proteome</keyword>
<proteinExistence type="inferred from homology"/>
<accession>A0AAV5WTQ1</accession>
<dbReference type="Gene3D" id="3.40.390.10">
    <property type="entry name" value="Collagenase (Catalytic Domain)"/>
    <property type="match status" value="1"/>
</dbReference>
<dbReference type="GO" id="GO:0004222">
    <property type="term" value="F:metalloendopeptidase activity"/>
    <property type="evidence" value="ECO:0007669"/>
    <property type="project" value="InterPro"/>
</dbReference>
<dbReference type="GO" id="GO:0006627">
    <property type="term" value="P:protein processing involved in protein targeting to mitochondrion"/>
    <property type="evidence" value="ECO:0007669"/>
    <property type="project" value="TreeGrafter"/>
</dbReference>
<feature type="non-terminal residue" evidence="12">
    <location>
        <position position="1"/>
    </location>
</feature>
<dbReference type="GO" id="GO:0046872">
    <property type="term" value="F:metal ion binding"/>
    <property type="evidence" value="ECO:0007669"/>
    <property type="project" value="UniProtKB-UniRule"/>
</dbReference>
<sequence>RMLSSSRRLFASSILSTARGLLGKGRQSGAEKVTGLFGNDLLKTAEGFAALTEQVKAKCGPLVDRIEKGDEKRTRVQLVDDLSNELCIAADLAECVRNLHSDAEMSKAAEAAIRELYTLLETLNTYQPLYENLKKSLETERDRLDEVDVRTLELLVEEFEQSGVHLPEKERSEFVRISGEIFDAGVKFESGCDRSVKVAKSDKASYKLDSRLVSPVSHSSSREKRKYVYTQFMKHNEEQESSLRQLISSRHSLAKLTGFESYAHRSQKNSLLGSYEHAHDFLWGLIQRIRPSAERELAVLLDVLKQCDHESTKVGEWDLFYLTDLYKSRAFGPAPSSALSQFSTLGNVLRGFGRITQSLYGVTFEQRIPQSGEMWNGAILKLVAVDSNGNELGTVYLDVDHRSGKNLGDCHYTVRCSKQLESGMWQSPVIVLSLNLMPTMSGDVALSSIPITIKAAENIFHELGHAMHSFLGQTKHQHVSGTRCPTDHAEIPSTLMEYFFYDLRVMQRTLCTTDGKAIDIKDAATVIASENALSSLNIIHQASYALFDLELHSPEISESFINGKVSSTQVLNRILNRALPNMERDETAAYQHRFHHLIPYGSKYYSYLVAKSAASLLWKNHFQADPYNGEAGAKWAEAQSHGGGLPSSVILTRMLGSPPTPSLLIDTLASQSQHTSNLAAVNV</sequence>
<keyword evidence="7" id="KW-0809">Transit peptide</keyword>
<protein>
    <recommendedName>
        <fullName evidence="11">Peptidase M3A/M3B catalytic domain-containing protein</fullName>
    </recommendedName>
</protein>
<dbReference type="EMBL" id="BTSY01000006">
    <property type="protein sequence ID" value="GMT33132.1"/>
    <property type="molecule type" value="Genomic_DNA"/>
</dbReference>
<comment type="subcellular location">
    <subcellularLocation>
        <location evidence="1">Mitochondrion</location>
    </subcellularLocation>
</comment>
<comment type="similarity">
    <text evidence="2 10">Belongs to the peptidase M3 family.</text>
</comment>
<evidence type="ECO:0000256" key="10">
    <source>
        <dbReference type="RuleBase" id="RU003435"/>
    </source>
</evidence>